<dbReference type="InterPro" id="IPR011002">
    <property type="entry name" value="FliG_a-hlx"/>
</dbReference>
<dbReference type="EMBL" id="JBHRXI010000025">
    <property type="protein sequence ID" value="MFC3615917.1"/>
    <property type="molecule type" value="Genomic_DNA"/>
</dbReference>
<keyword evidence="5" id="KW-1003">Cell membrane</keyword>
<protein>
    <recommendedName>
        <fullName evidence="4">Flagellar motor switch protein FliG</fullName>
    </recommendedName>
</protein>
<keyword evidence="9" id="KW-0975">Bacterial flagellum</keyword>
<evidence type="ECO:0000313" key="14">
    <source>
        <dbReference type="EMBL" id="MFC3615917.1"/>
    </source>
</evidence>
<evidence type="ECO:0000256" key="1">
    <source>
        <dbReference type="ARBA" id="ARBA00004117"/>
    </source>
</evidence>
<feature type="domain" description="Flagellar motor switch protein FliG N-terminal" evidence="13">
    <location>
        <begin position="34"/>
        <end position="136"/>
    </location>
</feature>
<dbReference type="PRINTS" id="PR00954">
    <property type="entry name" value="FLGMOTORFLIG"/>
</dbReference>
<gene>
    <name evidence="14" type="ORF">ACFORG_19365</name>
</gene>
<proteinExistence type="inferred from homology"/>
<accession>A0ABV7TLT9</accession>
<evidence type="ECO:0000256" key="4">
    <source>
        <dbReference type="ARBA" id="ARBA00021870"/>
    </source>
</evidence>
<feature type="domain" description="Flagellar motor switch protein FliG middle" evidence="12">
    <location>
        <begin position="144"/>
        <end position="215"/>
    </location>
</feature>
<comment type="function">
    <text evidence="10">FliG is one of three proteins (FliG, FliN, FliM) that forms the rotor-mounted switch complex (C ring), located at the base of the basal body. This complex interacts with the CheY and CheZ chemotaxis proteins, in addition to contacting components of the motor that determine the direction of flagellar rotation.</text>
</comment>
<evidence type="ECO:0000256" key="6">
    <source>
        <dbReference type="ARBA" id="ARBA00022500"/>
    </source>
</evidence>
<dbReference type="InterPro" id="IPR032779">
    <property type="entry name" value="FliG_M"/>
</dbReference>
<evidence type="ECO:0000259" key="11">
    <source>
        <dbReference type="Pfam" id="PF01706"/>
    </source>
</evidence>
<dbReference type="Pfam" id="PF01706">
    <property type="entry name" value="FliG_C"/>
    <property type="match status" value="1"/>
</dbReference>
<dbReference type="Gene3D" id="1.10.220.30">
    <property type="match status" value="3"/>
</dbReference>
<keyword evidence="6" id="KW-0145">Chemotaxis</keyword>
<dbReference type="InterPro" id="IPR023087">
    <property type="entry name" value="Flg_Motor_Flig_C"/>
</dbReference>
<dbReference type="PANTHER" id="PTHR30534:SF0">
    <property type="entry name" value="FLAGELLAR MOTOR SWITCH PROTEIN FLIG"/>
    <property type="match status" value="1"/>
</dbReference>
<evidence type="ECO:0000256" key="3">
    <source>
        <dbReference type="ARBA" id="ARBA00010299"/>
    </source>
</evidence>
<dbReference type="InterPro" id="IPR028263">
    <property type="entry name" value="FliG_N"/>
</dbReference>
<evidence type="ECO:0000256" key="5">
    <source>
        <dbReference type="ARBA" id="ARBA00022475"/>
    </source>
</evidence>
<comment type="caution">
    <text evidence="14">The sequence shown here is derived from an EMBL/GenBank/DDBJ whole genome shotgun (WGS) entry which is preliminary data.</text>
</comment>
<dbReference type="SUPFAM" id="SSF48029">
    <property type="entry name" value="FliG"/>
    <property type="match status" value="2"/>
</dbReference>
<feature type="domain" description="Flagellar motor switch protein FliG C-terminal" evidence="11">
    <location>
        <begin position="246"/>
        <end position="357"/>
    </location>
</feature>
<sequence>MAENNLLVRLGNGIPPDVETATDTVGERRVPRPLSGREKAAIVVRLLLNEGADIPLEDLPEELQVKLTQQMGRMGLVDRVTLAAVAHEFSDALEGIGLSFPHGLAGALTAMDGKLAPSTAARLRKEAGVQRMGDPWVRLRALPPAELAQMVEAESTEVAAVVLSKLDTAKAAGMLGKLPGPVARRITFAISRTASVTPEAVERIGWSLVTQLDAKPVSAFPLAPGERVGAILNQSPAATRDGLLDALEEQDAHFAETVRKVIFTFAHIPERLAARDVPAAIRTVENATLVTALAGTQSDGDRAAADYLLANMSNRMAGTLREEMAERGKVKRAEAEGAMAELVTAIRALADEGAISLVEPEDDTEEV</sequence>
<reference evidence="15" key="1">
    <citation type="journal article" date="2019" name="Int. J. Syst. Evol. Microbiol.">
        <title>The Global Catalogue of Microorganisms (GCM) 10K type strain sequencing project: providing services to taxonomists for standard genome sequencing and annotation.</title>
        <authorList>
            <consortium name="The Broad Institute Genomics Platform"/>
            <consortium name="The Broad Institute Genome Sequencing Center for Infectious Disease"/>
            <person name="Wu L."/>
            <person name="Ma J."/>
        </authorList>
    </citation>
    <scope>NUCLEOTIDE SEQUENCE [LARGE SCALE GENOMIC DNA]</scope>
    <source>
        <strain evidence="15">KCTC 42911</strain>
    </source>
</reference>
<comment type="similarity">
    <text evidence="3">Belongs to the FliG family.</text>
</comment>
<evidence type="ECO:0000313" key="15">
    <source>
        <dbReference type="Proteomes" id="UP001595629"/>
    </source>
</evidence>
<dbReference type="PANTHER" id="PTHR30534">
    <property type="entry name" value="FLAGELLAR MOTOR SWITCH PROTEIN FLIG"/>
    <property type="match status" value="1"/>
</dbReference>
<dbReference type="InterPro" id="IPR000090">
    <property type="entry name" value="Flg_Motor_Flig"/>
</dbReference>
<keyword evidence="15" id="KW-1185">Reference proteome</keyword>
<name>A0ABV7TLT9_9RHOB</name>
<organism evidence="14 15">
    <name type="scientific">Lutimaribacter marinistellae</name>
    <dbReference type="NCBI Taxonomy" id="1820329"/>
    <lineage>
        <taxon>Bacteria</taxon>
        <taxon>Pseudomonadati</taxon>
        <taxon>Pseudomonadota</taxon>
        <taxon>Alphaproteobacteria</taxon>
        <taxon>Rhodobacterales</taxon>
        <taxon>Roseobacteraceae</taxon>
        <taxon>Lutimaribacter</taxon>
    </lineage>
</organism>
<comment type="subcellular location">
    <subcellularLocation>
        <location evidence="1">Bacterial flagellum basal body</location>
    </subcellularLocation>
    <subcellularLocation>
        <location evidence="2">Cell membrane</location>
        <topology evidence="2">Peripheral membrane protein</topology>
        <orientation evidence="2">Cytoplasmic side</orientation>
    </subcellularLocation>
</comment>
<dbReference type="Pfam" id="PF14842">
    <property type="entry name" value="FliG_N"/>
    <property type="match status" value="1"/>
</dbReference>
<evidence type="ECO:0000256" key="10">
    <source>
        <dbReference type="ARBA" id="ARBA00025598"/>
    </source>
</evidence>
<dbReference type="RefSeq" id="WP_386737194.1">
    <property type="nucleotide sequence ID" value="NZ_JBHRXI010000025.1"/>
</dbReference>
<evidence type="ECO:0000259" key="12">
    <source>
        <dbReference type="Pfam" id="PF14841"/>
    </source>
</evidence>
<evidence type="ECO:0000259" key="13">
    <source>
        <dbReference type="Pfam" id="PF14842"/>
    </source>
</evidence>
<keyword evidence="7" id="KW-0283">Flagellar rotation</keyword>
<dbReference type="Proteomes" id="UP001595629">
    <property type="component" value="Unassembled WGS sequence"/>
</dbReference>
<keyword evidence="14" id="KW-0282">Flagellum</keyword>
<evidence type="ECO:0000256" key="9">
    <source>
        <dbReference type="ARBA" id="ARBA00023143"/>
    </source>
</evidence>
<dbReference type="Pfam" id="PF14841">
    <property type="entry name" value="FliG_M"/>
    <property type="match status" value="1"/>
</dbReference>
<keyword evidence="14" id="KW-0966">Cell projection</keyword>
<evidence type="ECO:0000256" key="7">
    <source>
        <dbReference type="ARBA" id="ARBA00022779"/>
    </source>
</evidence>
<evidence type="ECO:0000256" key="2">
    <source>
        <dbReference type="ARBA" id="ARBA00004413"/>
    </source>
</evidence>
<evidence type="ECO:0000256" key="8">
    <source>
        <dbReference type="ARBA" id="ARBA00023136"/>
    </source>
</evidence>
<keyword evidence="8" id="KW-0472">Membrane</keyword>
<keyword evidence="14" id="KW-0969">Cilium</keyword>